<dbReference type="Gene3D" id="3.30.450.90">
    <property type="match status" value="1"/>
</dbReference>
<dbReference type="AlphaFoldDB" id="A0A7D7NEV2"/>
<sequence>MSNEQQNERDVASLLSDMVSRYQGEAPPEPQPVASSEVSFDFHDDDGITFEVVETPAWEASLAERQAVPDIPPLPEAAAALTVPDLPVIETQTPAEPVPVAPAAVQHTMTSEAVTVVLDEHSEPPPVKAAETVVSAAVPAAAAVAAAAGGQQKVAVAPAKPQAAAPKAALKVEGLLRERAQLHPLLEKMAEESLKRNASDIFISSNFPPSFKIDGTLIPVPLKPLTEDEAAQIVYSTFNDEQKEAFPKELELNYSLQSKSGIRFRVNAYHEQGRIGLVMRRITTDILTIDDLQLPQSLKTLAMRKRGLIILAGATGSGKSTSQAAMLDWRNKHSAGHIVTIEDPIEYIHSPIKSIITQREVGLDTHSWGAAVQSAMRQAPDVVVVGEVRNEMSMEYALQLAQTGHLCFFTIHATNASQTVERIMNLYPEERHPQILMDLALNLVGIIGQRLVLKKGGKGRTAIVDLLINTPAMQDHIFKNQLMEARDLMERAEDDGMQTFDQDLFRLYINGEIDYDEALRQAESANDLRLRIKLYEEGRASEHIFERVGDLNLM</sequence>
<organism evidence="4 5">
    <name type="scientific">Neisseria shayeganii</name>
    <dbReference type="NCBI Taxonomy" id="607712"/>
    <lineage>
        <taxon>Bacteria</taxon>
        <taxon>Pseudomonadati</taxon>
        <taxon>Pseudomonadota</taxon>
        <taxon>Betaproteobacteria</taxon>
        <taxon>Neisseriales</taxon>
        <taxon>Neisseriaceae</taxon>
        <taxon>Neisseria</taxon>
    </lineage>
</organism>
<dbReference type="InterPro" id="IPR001482">
    <property type="entry name" value="T2SS/T4SS_dom"/>
</dbReference>
<feature type="region of interest" description="Disordered" evidence="2">
    <location>
        <begin position="1"/>
        <end position="41"/>
    </location>
</feature>
<evidence type="ECO:0000259" key="3">
    <source>
        <dbReference type="Pfam" id="PF00437"/>
    </source>
</evidence>
<evidence type="ECO:0000313" key="4">
    <source>
        <dbReference type="EMBL" id="QMT39954.1"/>
    </source>
</evidence>
<dbReference type="SUPFAM" id="SSF52540">
    <property type="entry name" value="P-loop containing nucleoside triphosphate hydrolases"/>
    <property type="match status" value="1"/>
</dbReference>
<dbReference type="GO" id="GO:0005524">
    <property type="term" value="F:ATP binding"/>
    <property type="evidence" value="ECO:0007669"/>
    <property type="project" value="InterPro"/>
</dbReference>
<dbReference type="InterPro" id="IPR050921">
    <property type="entry name" value="T4SS_GSP_E_ATPase"/>
</dbReference>
<feature type="compositionally biased region" description="Basic and acidic residues" evidence="2">
    <location>
        <begin position="1"/>
        <end position="11"/>
    </location>
</feature>
<dbReference type="Proteomes" id="UP000514752">
    <property type="component" value="Chromosome"/>
</dbReference>
<dbReference type="EMBL" id="CP059567">
    <property type="protein sequence ID" value="QMT39954.1"/>
    <property type="molecule type" value="Genomic_DNA"/>
</dbReference>
<evidence type="ECO:0000256" key="2">
    <source>
        <dbReference type="SAM" id="MobiDB-lite"/>
    </source>
</evidence>
<dbReference type="KEGG" id="nsg:H3L94_08845"/>
<feature type="domain" description="Bacterial type II secretion system protein E" evidence="3">
    <location>
        <begin position="178"/>
        <end position="461"/>
    </location>
</feature>
<evidence type="ECO:0000313" key="5">
    <source>
        <dbReference type="Proteomes" id="UP000514752"/>
    </source>
</evidence>
<dbReference type="InterPro" id="IPR027417">
    <property type="entry name" value="P-loop_NTPase"/>
</dbReference>
<reference evidence="4 5" key="1">
    <citation type="submission" date="2020-07" db="EMBL/GenBank/DDBJ databases">
        <title>Genomic diversity of species in the Neisseriaceae family.</title>
        <authorList>
            <person name="Vincent A.T."/>
            <person name="Bernet E."/>
            <person name="Veyrier F.J."/>
        </authorList>
    </citation>
    <scope>NUCLEOTIDE SEQUENCE [LARGE SCALE GENOMIC DNA]</scope>
    <source>
        <strain evidence="4 5">DSM 22244</strain>
    </source>
</reference>
<dbReference type="PANTHER" id="PTHR30486">
    <property type="entry name" value="TWITCHING MOTILITY PROTEIN PILT"/>
    <property type="match status" value="1"/>
</dbReference>
<gene>
    <name evidence="4" type="ORF">H3L94_08845</name>
</gene>
<dbReference type="NCBIfam" id="TIGR01420">
    <property type="entry name" value="pilT_fam"/>
    <property type="match status" value="1"/>
</dbReference>
<dbReference type="InterPro" id="IPR006321">
    <property type="entry name" value="PilT/PilU"/>
</dbReference>
<protein>
    <submittedName>
        <fullName evidence="4">PilT/PilU family type 4a pilus ATPase</fullName>
    </submittedName>
</protein>
<comment type="similarity">
    <text evidence="1">Belongs to the GSP E family.</text>
</comment>
<dbReference type="Pfam" id="PF00437">
    <property type="entry name" value="T2SSE"/>
    <property type="match status" value="1"/>
</dbReference>
<dbReference type="Gene3D" id="3.40.50.300">
    <property type="entry name" value="P-loop containing nucleotide triphosphate hydrolases"/>
    <property type="match status" value="1"/>
</dbReference>
<proteinExistence type="inferred from homology"/>
<dbReference type="GO" id="GO:0016887">
    <property type="term" value="F:ATP hydrolysis activity"/>
    <property type="evidence" value="ECO:0007669"/>
    <property type="project" value="InterPro"/>
</dbReference>
<dbReference type="CDD" id="cd01131">
    <property type="entry name" value="PilT"/>
    <property type="match status" value="1"/>
</dbReference>
<name>A0A7D7NEV2_9NEIS</name>
<dbReference type="PANTHER" id="PTHR30486:SF12">
    <property type="entry name" value="TYPE IV PILUS ATPASE PILU"/>
    <property type="match status" value="1"/>
</dbReference>
<evidence type="ECO:0000256" key="1">
    <source>
        <dbReference type="ARBA" id="ARBA00006611"/>
    </source>
</evidence>
<accession>A0A7D7NEV2</accession>